<comment type="caution">
    <text evidence="2">The sequence shown here is derived from an EMBL/GenBank/DDBJ whole genome shotgun (WGS) entry which is preliminary data.</text>
</comment>
<organism evidence="2 3">
    <name type="scientific">Cupriavidus pinatubonensis</name>
    <dbReference type="NCBI Taxonomy" id="248026"/>
    <lineage>
        <taxon>Bacteria</taxon>
        <taxon>Pseudomonadati</taxon>
        <taxon>Pseudomonadota</taxon>
        <taxon>Betaproteobacteria</taxon>
        <taxon>Burkholderiales</taxon>
        <taxon>Burkholderiaceae</taxon>
        <taxon>Cupriavidus</taxon>
    </lineage>
</organism>
<evidence type="ECO:0000313" key="2">
    <source>
        <dbReference type="EMBL" id="CAG9166474.1"/>
    </source>
</evidence>
<name>A0ABM8WGK0_9BURK</name>
<dbReference type="SMART" id="SM00100">
    <property type="entry name" value="cNMP"/>
    <property type="match status" value="1"/>
</dbReference>
<dbReference type="InterPro" id="IPR000595">
    <property type="entry name" value="cNMP-bd_dom"/>
</dbReference>
<evidence type="ECO:0000259" key="1">
    <source>
        <dbReference type="PROSITE" id="PS50042"/>
    </source>
</evidence>
<dbReference type="InterPro" id="IPR018490">
    <property type="entry name" value="cNMP-bd_dom_sf"/>
</dbReference>
<proteinExistence type="predicted"/>
<accession>A0ABM8WGK0</accession>
<reference evidence="2 3" key="1">
    <citation type="submission" date="2021-08" db="EMBL/GenBank/DDBJ databases">
        <authorList>
            <person name="Peeters C."/>
        </authorList>
    </citation>
    <scope>NUCLEOTIDE SEQUENCE [LARGE SCALE GENOMIC DNA]</scope>
    <source>
        <strain evidence="2 3">LMG 23994</strain>
    </source>
</reference>
<dbReference type="Gene3D" id="2.60.120.10">
    <property type="entry name" value="Jelly Rolls"/>
    <property type="match status" value="1"/>
</dbReference>
<dbReference type="EMBL" id="CAJZAF010000003">
    <property type="protein sequence ID" value="CAG9166474.1"/>
    <property type="molecule type" value="Genomic_DNA"/>
</dbReference>
<dbReference type="InterPro" id="IPR014710">
    <property type="entry name" value="RmlC-like_jellyroll"/>
</dbReference>
<dbReference type="PROSITE" id="PS50042">
    <property type="entry name" value="CNMP_BINDING_3"/>
    <property type="match status" value="1"/>
</dbReference>
<dbReference type="CDD" id="cd00038">
    <property type="entry name" value="CAP_ED"/>
    <property type="match status" value="1"/>
</dbReference>
<feature type="domain" description="Cyclic nucleotide-binding" evidence="1">
    <location>
        <begin position="49"/>
        <end position="119"/>
    </location>
</feature>
<dbReference type="Pfam" id="PF00027">
    <property type="entry name" value="cNMP_binding"/>
    <property type="match status" value="1"/>
</dbReference>
<sequence>MFDHTEDDAACGSTKTSITLEKRSDTKVAPVPGDAKARCATCMMRNICMAASLEAGEMYRLDSVVQGWRSVKQGERLYRAGDPFRSLYAVRAGSFKTVVTPSKGKETIAGFHMAGDSLGMDGVCQESHSCDAIALEDSVVCVIPFHLLEALCREIKPLQRKPSFNDALPR</sequence>
<protein>
    <recommendedName>
        <fullName evidence="1">Cyclic nucleotide-binding domain-containing protein</fullName>
    </recommendedName>
</protein>
<gene>
    <name evidence="2" type="ORF">LMG23994_01002</name>
</gene>
<keyword evidence="3" id="KW-1185">Reference proteome</keyword>
<dbReference type="SUPFAM" id="SSF51206">
    <property type="entry name" value="cAMP-binding domain-like"/>
    <property type="match status" value="1"/>
</dbReference>
<evidence type="ECO:0000313" key="3">
    <source>
        <dbReference type="Proteomes" id="UP000701702"/>
    </source>
</evidence>
<dbReference type="Proteomes" id="UP000701702">
    <property type="component" value="Unassembled WGS sequence"/>
</dbReference>